<dbReference type="Proteomes" id="UP001152885">
    <property type="component" value="Unassembled WGS sequence"/>
</dbReference>
<evidence type="ECO:0000313" key="6">
    <source>
        <dbReference type="Proteomes" id="UP001152885"/>
    </source>
</evidence>
<feature type="compositionally biased region" description="Polar residues" evidence="3">
    <location>
        <begin position="140"/>
        <end position="171"/>
    </location>
</feature>
<comment type="subcellular location">
    <subcellularLocation>
        <location evidence="1">Nucleus</location>
    </subcellularLocation>
</comment>
<feature type="region of interest" description="Disordered" evidence="3">
    <location>
        <begin position="236"/>
        <end position="256"/>
    </location>
</feature>
<feature type="compositionally biased region" description="Polar residues" evidence="3">
    <location>
        <begin position="179"/>
        <end position="188"/>
    </location>
</feature>
<keyword evidence="2" id="KW-0539">Nucleus</keyword>
<dbReference type="PANTHER" id="PTHR23138:SF142">
    <property type="entry name" value="RAN-BINDING PROTEIN 3B-RELATED"/>
    <property type="match status" value="1"/>
</dbReference>
<dbReference type="SUPFAM" id="SSF50729">
    <property type="entry name" value="PH domain-like"/>
    <property type="match status" value="1"/>
</dbReference>
<name>A0A9W4TWG7_9ASCO</name>
<dbReference type="GO" id="GO:0006607">
    <property type="term" value="P:NLS-bearing protein import into nucleus"/>
    <property type="evidence" value="ECO:0007669"/>
    <property type="project" value="TreeGrafter"/>
</dbReference>
<dbReference type="GO" id="GO:0005634">
    <property type="term" value="C:nucleus"/>
    <property type="evidence" value="ECO:0007669"/>
    <property type="project" value="UniProtKB-SubCell"/>
</dbReference>
<proteinExistence type="predicted"/>
<dbReference type="PROSITE" id="PS50196">
    <property type="entry name" value="RANBD1"/>
    <property type="match status" value="1"/>
</dbReference>
<evidence type="ECO:0000256" key="2">
    <source>
        <dbReference type="ARBA" id="ARBA00023242"/>
    </source>
</evidence>
<protein>
    <recommendedName>
        <fullName evidence="4">RanBD1 domain-containing protein</fullName>
    </recommendedName>
</protein>
<dbReference type="InterPro" id="IPR000156">
    <property type="entry name" value="Ran_bind_dom"/>
</dbReference>
<sequence>MVEESPIKRKIDTEEEDKNNELDNSIQLKRSKSTTKEEVETNKNDNAALKQSIIDEVTRSFNDKINNLESRIKKLENILYLDDDEGKEETISKAKVIVKNENNTVPPPLPPREPTITTNRPQITNNFKPKSTFGAPSFSFPKNTAATGSVSTSSPAKTPLSSFNESTTVPNSPKPVFGATTSFGNKENTPLKPTKTETNNNTSKITSSFGFGSNSRFGNAFQESLKKKSFLDDEAEAKKEDKETMIDKESTPRPQEYKQVDLTPIEQTTGEEDEKSLFNCTAKLFELNFKNMSEGWKERGVGPLHLNQKKSDNSLNRLVMRSNGLLKVILNYKLTKETEVLKGLESSLTPGKYFRLNSINESKEPIQYLLKFSNEDIRNELIEKIESATKA</sequence>
<comment type="caution">
    <text evidence="5">The sequence shown here is derived from an EMBL/GenBank/DDBJ whole genome shotgun (WGS) entry which is preliminary data.</text>
</comment>
<feature type="domain" description="RanBD1" evidence="4">
    <location>
        <begin position="248"/>
        <end position="391"/>
    </location>
</feature>
<evidence type="ECO:0000313" key="5">
    <source>
        <dbReference type="EMBL" id="CAI5757862.1"/>
    </source>
</evidence>
<dbReference type="AlphaFoldDB" id="A0A9W4TWG7"/>
<dbReference type="EMBL" id="CANTUO010000002">
    <property type="protein sequence ID" value="CAI5757862.1"/>
    <property type="molecule type" value="Genomic_DNA"/>
</dbReference>
<dbReference type="OrthoDB" id="411251at2759"/>
<feature type="compositionally biased region" description="Polar residues" evidence="3">
    <location>
        <begin position="196"/>
        <end position="206"/>
    </location>
</feature>
<evidence type="ECO:0000256" key="1">
    <source>
        <dbReference type="ARBA" id="ARBA00004123"/>
    </source>
</evidence>
<dbReference type="InterPro" id="IPR011993">
    <property type="entry name" value="PH-like_dom_sf"/>
</dbReference>
<dbReference type="Gene3D" id="2.30.29.30">
    <property type="entry name" value="Pleckstrin-homology domain (PH domain)/Phosphotyrosine-binding domain (PTB)"/>
    <property type="match status" value="1"/>
</dbReference>
<gene>
    <name evidence="5" type="ORF">CANVERA_P2374</name>
</gene>
<dbReference type="Pfam" id="PF00638">
    <property type="entry name" value="Ran_BP1"/>
    <property type="match status" value="1"/>
</dbReference>
<feature type="compositionally biased region" description="Basic and acidic residues" evidence="3">
    <location>
        <begin position="1"/>
        <end position="12"/>
    </location>
</feature>
<feature type="region of interest" description="Disordered" evidence="3">
    <location>
        <begin position="102"/>
        <end position="209"/>
    </location>
</feature>
<feature type="region of interest" description="Disordered" evidence="3">
    <location>
        <begin position="1"/>
        <end position="46"/>
    </location>
</feature>
<dbReference type="PANTHER" id="PTHR23138">
    <property type="entry name" value="RAN BINDING PROTEIN"/>
    <property type="match status" value="1"/>
</dbReference>
<accession>A0A9W4TWG7</accession>
<feature type="compositionally biased region" description="Basic and acidic residues" evidence="3">
    <location>
        <begin position="34"/>
        <end position="43"/>
    </location>
</feature>
<reference evidence="5" key="1">
    <citation type="submission" date="2022-12" db="EMBL/GenBank/DDBJ databases">
        <authorList>
            <person name="Brejova B."/>
        </authorList>
    </citation>
    <scope>NUCLEOTIDE SEQUENCE</scope>
</reference>
<feature type="compositionally biased region" description="Polar residues" evidence="3">
    <location>
        <begin position="119"/>
        <end position="129"/>
    </location>
</feature>
<evidence type="ECO:0000259" key="4">
    <source>
        <dbReference type="PROSITE" id="PS50196"/>
    </source>
</evidence>
<dbReference type="SMART" id="SM00160">
    <property type="entry name" value="RanBD"/>
    <property type="match status" value="1"/>
</dbReference>
<keyword evidence="6" id="KW-1185">Reference proteome</keyword>
<organism evidence="5 6">
    <name type="scientific">Candida verbasci</name>
    <dbReference type="NCBI Taxonomy" id="1227364"/>
    <lineage>
        <taxon>Eukaryota</taxon>
        <taxon>Fungi</taxon>
        <taxon>Dikarya</taxon>
        <taxon>Ascomycota</taxon>
        <taxon>Saccharomycotina</taxon>
        <taxon>Pichiomycetes</taxon>
        <taxon>Debaryomycetaceae</taxon>
        <taxon>Candida/Lodderomyces clade</taxon>
        <taxon>Candida</taxon>
    </lineage>
</organism>
<evidence type="ECO:0000256" key="3">
    <source>
        <dbReference type="SAM" id="MobiDB-lite"/>
    </source>
</evidence>
<dbReference type="InterPro" id="IPR045255">
    <property type="entry name" value="RanBP1-like"/>
</dbReference>